<feature type="compositionally biased region" description="Basic and acidic residues" evidence="1">
    <location>
        <begin position="880"/>
        <end position="896"/>
    </location>
</feature>
<feature type="transmembrane region" description="Helical" evidence="2">
    <location>
        <begin position="267"/>
        <end position="291"/>
    </location>
</feature>
<name>A0ABR3ETX7_9AGAR</name>
<keyword evidence="2" id="KW-1133">Transmembrane helix</keyword>
<keyword evidence="5" id="KW-1185">Reference proteome</keyword>
<feature type="transmembrane region" description="Helical" evidence="2">
    <location>
        <begin position="240"/>
        <end position="261"/>
    </location>
</feature>
<feature type="domain" description="DUF6535" evidence="3">
    <location>
        <begin position="98"/>
        <end position="270"/>
    </location>
</feature>
<organism evidence="4 5">
    <name type="scientific">Marasmius crinis-equi</name>
    <dbReference type="NCBI Taxonomy" id="585013"/>
    <lineage>
        <taxon>Eukaryota</taxon>
        <taxon>Fungi</taxon>
        <taxon>Dikarya</taxon>
        <taxon>Basidiomycota</taxon>
        <taxon>Agaricomycotina</taxon>
        <taxon>Agaricomycetes</taxon>
        <taxon>Agaricomycetidae</taxon>
        <taxon>Agaricales</taxon>
        <taxon>Marasmiineae</taxon>
        <taxon>Marasmiaceae</taxon>
        <taxon>Marasmius</taxon>
    </lineage>
</organism>
<feature type="compositionally biased region" description="Gly residues" evidence="1">
    <location>
        <begin position="909"/>
        <end position="919"/>
    </location>
</feature>
<sequence length="919" mass="104859">MSDEPENSHQATEETHREMIGSASRLDSDAQDEGARKTTELDTSAKGMGDVHHDQHESIGPNSNASPSAVSVTLNLLVFGTFPTIDQYGQNQEVENSWGVLMKEVTKIDDAQYKDWDDDINTLLVFAGLFSAVVTAFTIESYQWLSPNPQDTSVALLTQIFQQMRNETMTPISPESFKASSSVVRINTFWFLSLVISLVDALFGLLCKQWLREHRRPTHTRTPQEALALHWLRHESLERWHVSTFLATLPMLLELALFFFFAGLLELLWSCHFIPFIIAMIVVGVAAFFYIGTTIMPGVNIIRQAWQVTDDLRDAHAGKSYSSPVKLISSLPPMEFICPYKSPQAWVVFKAAQAIAYIWHAITHSIVEFLNYRNILQFSWYDEVYCPSWEARDAAKEMLNNLTGWPSVDLELIQRSTAKLVPPFYELKAFRWLVQELQDSPSMIPHLQNTLGTLPLHLVMPAVFDQWFFHPQRDWTMADIGTALQQDIQWDGIEAHKTFYQRRWLDNVTCQSTVFQQLLHYNHILVNWREAELKKADWDHLVEAWEKIWKEAKSTRFASYIGLPFSLHTLDEILNNPEHTESGLKLFQLCTDQSLHPQWFTHYYPLAHNLAQHIIATSTPHCRTYRSPVVTNSPFVRSPTCLALIQQIHSNCLEHDGIPSDYEEEASHWLEATDIIQHIHNLPPDHFPPLPNHFPIPLTKLEAILWALPDEPSDSDFEFLRSSLEHWPKVAGDERAHFIGILSKYINEYPSYQGSHGKHSTDAPLVMHRKGLEFIGFLYVQWRKPVPDNWEDRYDHQQIWHIEDGVWTRALDCVQAANQWPPDMFKAMFTPIPDFDSESPLTNDPPLQIQGGNTIMGTHAGAGDKDSVDTGHPDGAGLQSHKEMKQAMEWSAKESEDSGVCHTSQGDDSVGGIGADDNV</sequence>
<dbReference type="InterPro" id="IPR045338">
    <property type="entry name" value="DUF6535"/>
</dbReference>
<proteinExistence type="predicted"/>
<feature type="compositionally biased region" description="Basic and acidic residues" evidence="1">
    <location>
        <begin position="862"/>
        <end position="872"/>
    </location>
</feature>
<evidence type="ECO:0000259" key="3">
    <source>
        <dbReference type="Pfam" id="PF20153"/>
    </source>
</evidence>
<gene>
    <name evidence="4" type="ORF">V5O48_015648</name>
</gene>
<evidence type="ECO:0000256" key="2">
    <source>
        <dbReference type="SAM" id="Phobius"/>
    </source>
</evidence>
<feature type="region of interest" description="Disordered" evidence="1">
    <location>
        <begin position="1"/>
        <end position="66"/>
    </location>
</feature>
<reference evidence="4 5" key="1">
    <citation type="submission" date="2024-02" db="EMBL/GenBank/DDBJ databases">
        <title>A draft genome for the cacao thread blight pathogen Marasmius crinis-equi.</title>
        <authorList>
            <person name="Cohen S.P."/>
            <person name="Baruah I.K."/>
            <person name="Amoako-Attah I."/>
            <person name="Bukari Y."/>
            <person name="Meinhardt L.W."/>
            <person name="Bailey B.A."/>
        </authorList>
    </citation>
    <scope>NUCLEOTIDE SEQUENCE [LARGE SCALE GENOMIC DNA]</scope>
    <source>
        <strain evidence="4 5">GH-76</strain>
    </source>
</reference>
<protein>
    <recommendedName>
        <fullName evidence="3">DUF6535 domain-containing protein</fullName>
    </recommendedName>
</protein>
<feature type="transmembrane region" description="Helical" evidence="2">
    <location>
        <begin position="120"/>
        <end position="139"/>
    </location>
</feature>
<keyword evidence="2" id="KW-0472">Membrane</keyword>
<dbReference type="EMBL" id="JBAHYK010001920">
    <property type="protein sequence ID" value="KAL0566369.1"/>
    <property type="molecule type" value="Genomic_DNA"/>
</dbReference>
<keyword evidence="2" id="KW-0812">Transmembrane</keyword>
<feature type="transmembrane region" description="Helical" evidence="2">
    <location>
        <begin position="189"/>
        <end position="207"/>
    </location>
</feature>
<evidence type="ECO:0000256" key="1">
    <source>
        <dbReference type="SAM" id="MobiDB-lite"/>
    </source>
</evidence>
<evidence type="ECO:0000313" key="4">
    <source>
        <dbReference type="EMBL" id="KAL0566369.1"/>
    </source>
</evidence>
<evidence type="ECO:0000313" key="5">
    <source>
        <dbReference type="Proteomes" id="UP001465976"/>
    </source>
</evidence>
<dbReference type="Pfam" id="PF20153">
    <property type="entry name" value="DUF6535"/>
    <property type="match status" value="1"/>
</dbReference>
<comment type="caution">
    <text evidence="4">The sequence shown here is derived from an EMBL/GenBank/DDBJ whole genome shotgun (WGS) entry which is preliminary data.</text>
</comment>
<feature type="region of interest" description="Disordered" evidence="1">
    <location>
        <begin position="854"/>
        <end position="919"/>
    </location>
</feature>
<dbReference type="Proteomes" id="UP001465976">
    <property type="component" value="Unassembled WGS sequence"/>
</dbReference>
<accession>A0ABR3ETX7</accession>